<evidence type="ECO:0000259" key="1">
    <source>
        <dbReference type="PROSITE" id="PS50878"/>
    </source>
</evidence>
<dbReference type="PROSITE" id="PS50878">
    <property type="entry name" value="RT_POL"/>
    <property type="match status" value="1"/>
</dbReference>
<dbReference type="EMBL" id="CAJNOU010004595">
    <property type="protein sequence ID" value="CAF1447499.1"/>
    <property type="molecule type" value="Genomic_DNA"/>
</dbReference>
<evidence type="ECO:0000313" key="3">
    <source>
        <dbReference type="Proteomes" id="UP000663889"/>
    </source>
</evidence>
<reference evidence="2" key="1">
    <citation type="submission" date="2021-02" db="EMBL/GenBank/DDBJ databases">
        <authorList>
            <person name="Nowell W R."/>
        </authorList>
    </citation>
    <scope>NUCLEOTIDE SEQUENCE</scope>
</reference>
<gene>
    <name evidence="2" type="ORF">SEV965_LOCUS33526</name>
</gene>
<dbReference type="Pfam" id="PF26215">
    <property type="entry name" value="HTH_animal"/>
    <property type="match status" value="1"/>
</dbReference>
<proteinExistence type="predicted"/>
<sequence length="897" mass="105807">MNNIEMKKHKEMEDLANFVPLKPYKFININPQSLPIVVDELITEAKQTKKFTCVCLNNVLEVEFIQESQSIITHIEISEDYTGLYKKIRELFLAIFDLSNTIQAWGNIYYNLVDYEDYPFYLYENFNKIQFVNIIEHFTIWYNGTFPHNESCSQILHFIDTDGPLCSCAHRPCKSLGDNWSIWMAIAYTFDENLHKGNDNRYACLAITKLAMIIQEKWSRQQVIDYIREHHFGQKSLARENELSTDEIKRIITGFPQDNDEGFDAEPGYAAFKHYHDLRPRFIYNNPKTASRRRTTELATLKRKIEARFFEKKVSPGRPVEQFIAELDLVLQKLHNESITNQQHIRKDLINTSIQNLSNTIQLSQRQSGSFGFDIIKKKKNCGRLVKRLRHKLKLTNIIIRKSDKSKVFHLGKLEDYRKKSEEYMEKTKAYKCLEINNPLPDLIQRTNKYLLNLRLAKWITQKQYETLCINSNEVELAHLYYLPKAHKPGTPLRPIISGLKHPTIKISKFLDELLRPLFDKMALKSTVTSGFELVKQLQKSSKDNMRQETLFCTIDVMDLYTMVPQVEGVLALRKMLEYFKLKQVGGLKIETIIRLSRFVMQNNYFSYEGQYYHQIRGGAMGSPLTLTVANCYMFFYEQQIIKQINNSGGLYFRYIDDIFIVINWPIRHLMKQIDRWNKIDENIKLSENVGFMADFLDLHIENKDGQLFTTIFQKPSYEPYYLPFNSVHPIHMKKNIIFTMLLRALRYCSIFQEYLNEREKLRMALLLNRYPNKFIDKQFNNVLSKLNIQSLTCNNYVNCRQEVIDSPIKEKIPVDYEKTIYYPSISSETNKFNQNGFVQQRQLLLKLITLLYYFNIINIVNQNGFVQQCQLLLKLLHYRVASTQLTVTQQQEARRA</sequence>
<evidence type="ECO:0000313" key="2">
    <source>
        <dbReference type="EMBL" id="CAF1447499.1"/>
    </source>
</evidence>
<protein>
    <recommendedName>
        <fullName evidence="1">Reverse transcriptase domain-containing protein</fullName>
    </recommendedName>
</protein>
<name>A0A815PDG1_9BILA</name>
<dbReference type="PANTHER" id="PTHR21301">
    <property type="entry name" value="REVERSE TRANSCRIPTASE"/>
    <property type="match status" value="1"/>
</dbReference>
<dbReference type="Proteomes" id="UP000663889">
    <property type="component" value="Unassembled WGS sequence"/>
</dbReference>
<organism evidence="2 3">
    <name type="scientific">Rotaria sordida</name>
    <dbReference type="NCBI Taxonomy" id="392033"/>
    <lineage>
        <taxon>Eukaryota</taxon>
        <taxon>Metazoa</taxon>
        <taxon>Spiralia</taxon>
        <taxon>Gnathifera</taxon>
        <taxon>Rotifera</taxon>
        <taxon>Eurotatoria</taxon>
        <taxon>Bdelloidea</taxon>
        <taxon>Philodinida</taxon>
        <taxon>Philodinidae</taxon>
        <taxon>Rotaria</taxon>
    </lineage>
</organism>
<dbReference type="PANTHER" id="PTHR21301:SF10">
    <property type="entry name" value="REVERSE TRANSCRIPTASE DOMAIN-CONTAINING PROTEIN"/>
    <property type="match status" value="1"/>
</dbReference>
<dbReference type="AlphaFoldDB" id="A0A815PDG1"/>
<accession>A0A815PDG1</accession>
<comment type="caution">
    <text evidence="2">The sequence shown here is derived from an EMBL/GenBank/DDBJ whole genome shotgun (WGS) entry which is preliminary data.</text>
</comment>
<dbReference type="InterPro" id="IPR058912">
    <property type="entry name" value="HTH_animal"/>
</dbReference>
<feature type="domain" description="Reverse transcriptase" evidence="1">
    <location>
        <begin position="464"/>
        <end position="712"/>
    </location>
</feature>
<dbReference type="InterPro" id="IPR000477">
    <property type="entry name" value="RT_dom"/>
</dbReference>